<proteinExistence type="inferred from homology"/>
<evidence type="ECO:0000256" key="3">
    <source>
        <dbReference type="ARBA" id="ARBA00023125"/>
    </source>
</evidence>
<dbReference type="GO" id="GO:0006310">
    <property type="term" value="P:DNA recombination"/>
    <property type="evidence" value="ECO:0007669"/>
    <property type="project" value="UniProtKB-KW"/>
</dbReference>
<evidence type="ECO:0000256" key="4">
    <source>
        <dbReference type="ARBA" id="ARBA00023172"/>
    </source>
</evidence>
<dbReference type="InterPro" id="IPR053876">
    <property type="entry name" value="Phage_int_M"/>
</dbReference>
<dbReference type="PROSITE" id="PS51900">
    <property type="entry name" value="CB"/>
    <property type="match status" value="1"/>
</dbReference>
<dbReference type="AlphaFoldDB" id="A0A1Q8YA26"/>
<dbReference type="InterPro" id="IPR013762">
    <property type="entry name" value="Integrase-like_cat_sf"/>
</dbReference>
<dbReference type="STRING" id="81479.RA876_12400"/>
<dbReference type="InterPro" id="IPR025166">
    <property type="entry name" value="Integrase_DNA_bind_dom"/>
</dbReference>
<name>A0A1Q8YA26_9BURK</name>
<keyword evidence="2" id="KW-0229">DNA integration</keyword>
<evidence type="ECO:0000259" key="7">
    <source>
        <dbReference type="PROSITE" id="PS51900"/>
    </source>
</evidence>
<keyword evidence="4" id="KW-0233">DNA recombination</keyword>
<dbReference type="GO" id="GO:0015074">
    <property type="term" value="P:DNA integration"/>
    <property type="evidence" value="ECO:0007669"/>
    <property type="project" value="UniProtKB-KW"/>
</dbReference>
<keyword evidence="9" id="KW-1185">Reference proteome</keyword>
<dbReference type="Proteomes" id="UP000185911">
    <property type="component" value="Unassembled WGS sequence"/>
</dbReference>
<dbReference type="EMBL" id="MSYM01000018">
    <property type="protein sequence ID" value="OLP04891.1"/>
    <property type="molecule type" value="Genomic_DNA"/>
</dbReference>
<comment type="similarity">
    <text evidence="1">Belongs to the 'phage' integrase family.</text>
</comment>
<dbReference type="Pfam" id="PF00589">
    <property type="entry name" value="Phage_integrase"/>
    <property type="match status" value="1"/>
</dbReference>
<dbReference type="InterPro" id="IPR044068">
    <property type="entry name" value="CB"/>
</dbReference>
<dbReference type="Gene3D" id="1.10.150.130">
    <property type="match status" value="1"/>
</dbReference>
<dbReference type="PANTHER" id="PTHR30629">
    <property type="entry name" value="PROPHAGE INTEGRASE"/>
    <property type="match status" value="1"/>
</dbReference>
<gene>
    <name evidence="8" type="ORF">BLL52_3707</name>
</gene>
<dbReference type="Gene3D" id="1.10.443.10">
    <property type="entry name" value="Intergrase catalytic core"/>
    <property type="match status" value="1"/>
</dbReference>
<keyword evidence="3 5" id="KW-0238">DNA-binding</keyword>
<dbReference type="PANTHER" id="PTHR30629:SF2">
    <property type="entry name" value="PROPHAGE INTEGRASE INTS-RELATED"/>
    <property type="match status" value="1"/>
</dbReference>
<dbReference type="InterPro" id="IPR050808">
    <property type="entry name" value="Phage_Integrase"/>
</dbReference>
<sequence>MPKKAKELSALEINRLTAPGMVAVGGVAGLYMHINANGAKSWILRAAVGTKRRDMGLGGFPDVTLAGAKERARAARQAIDQGVDPIAERQQAKSALSAKQATAKTFAQCAVEYIERHRDTWANAKHAAQWSSTLETYANPVMGKLLVSDVAQAHVLSVLEPVWKTKTETATRLRGRIEKVLDYATVRKYRSGENPARWKGHLEQLLPAPNKIAKVVHHRALPVDAIGAFMAQLRKQPGTAAKALEFAILCASRSGEVRLATWGEFDLGAKIWTIPAERMKAKVQHRVPLSESAMRILNEHSKQATPDALLFHAASGKPLSDMTLTALTRRMGVNAVPHGFRSTFRDWCAECTNYPRDLAEQALAHKLENKVEAAYLRSDVLEKRRTLMQAWADYCDRATADAKVVQFRGVAA</sequence>
<dbReference type="CDD" id="cd00801">
    <property type="entry name" value="INT_P4_C"/>
    <property type="match status" value="1"/>
</dbReference>
<evidence type="ECO:0000256" key="1">
    <source>
        <dbReference type="ARBA" id="ARBA00008857"/>
    </source>
</evidence>
<accession>A0A1Q8YA26</accession>
<dbReference type="GO" id="GO:0003677">
    <property type="term" value="F:DNA binding"/>
    <property type="evidence" value="ECO:0007669"/>
    <property type="project" value="UniProtKB-UniRule"/>
</dbReference>
<dbReference type="RefSeq" id="WP_075587817.1">
    <property type="nucleotide sequence ID" value="NZ_MSYM01000018.1"/>
</dbReference>
<dbReference type="InterPro" id="IPR010998">
    <property type="entry name" value="Integrase_recombinase_N"/>
</dbReference>
<dbReference type="PROSITE" id="PS51898">
    <property type="entry name" value="TYR_RECOMBINASE"/>
    <property type="match status" value="1"/>
</dbReference>
<evidence type="ECO:0000259" key="6">
    <source>
        <dbReference type="PROSITE" id="PS51898"/>
    </source>
</evidence>
<protein>
    <submittedName>
        <fullName evidence="8">Phage integrase</fullName>
    </submittedName>
</protein>
<comment type="caution">
    <text evidence="8">The sequence shown here is derived from an EMBL/GenBank/DDBJ whole genome shotgun (WGS) entry which is preliminary data.</text>
</comment>
<dbReference type="Pfam" id="PF22022">
    <property type="entry name" value="Phage_int_M"/>
    <property type="match status" value="1"/>
</dbReference>
<dbReference type="InterPro" id="IPR011010">
    <property type="entry name" value="DNA_brk_join_enz"/>
</dbReference>
<reference evidence="8 9" key="1">
    <citation type="submission" date="2017-01" db="EMBL/GenBank/DDBJ databases">
        <title>Genome sequence of Rhodoferax antarcticus ANT.BR, a psychrophilic purple nonsulfur bacterium from an Antarctic microbial mat.</title>
        <authorList>
            <person name="Baker J."/>
            <person name="Riester C."/>
            <person name="Skinner B."/>
            <person name="Newell A."/>
            <person name="Swingley W."/>
            <person name="Madigan M."/>
            <person name="Jung D."/>
            <person name="Asao M."/>
            <person name="Chen M."/>
            <person name="Loughlin P."/>
            <person name="Pan H."/>
            <person name="Lin S."/>
            <person name="Li N."/>
            <person name="Shaw J."/>
            <person name="Prado M."/>
            <person name="Sherman C."/>
            <person name="Li X."/>
            <person name="Tang J."/>
            <person name="Blankenship R."/>
            <person name="Zhao T."/>
            <person name="Touchman J."/>
            <person name="Sattley M."/>
        </authorList>
    </citation>
    <scope>NUCLEOTIDE SEQUENCE [LARGE SCALE GENOMIC DNA]</scope>
    <source>
        <strain evidence="8 9">ANT.BR</strain>
    </source>
</reference>
<evidence type="ECO:0000313" key="8">
    <source>
        <dbReference type="EMBL" id="OLP04891.1"/>
    </source>
</evidence>
<evidence type="ECO:0000313" key="9">
    <source>
        <dbReference type="Proteomes" id="UP000185911"/>
    </source>
</evidence>
<dbReference type="Pfam" id="PF13356">
    <property type="entry name" value="Arm-DNA-bind_3"/>
    <property type="match status" value="1"/>
</dbReference>
<evidence type="ECO:0000256" key="2">
    <source>
        <dbReference type="ARBA" id="ARBA00022908"/>
    </source>
</evidence>
<dbReference type="InterPro" id="IPR002104">
    <property type="entry name" value="Integrase_catalytic"/>
</dbReference>
<evidence type="ECO:0000256" key="5">
    <source>
        <dbReference type="PROSITE-ProRule" id="PRU01248"/>
    </source>
</evidence>
<dbReference type="SUPFAM" id="SSF56349">
    <property type="entry name" value="DNA breaking-rejoining enzymes"/>
    <property type="match status" value="1"/>
</dbReference>
<organism evidence="8 9">
    <name type="scientific">Rhodoferax antarcticus ANT.BR</name>
    <dbReference type="NCBI Taxonomy" id="1111071"/>
    <lineage>
        <taxon>Bacteria</taxon>
        <taxon>Pseudomonadati</taxon>
        <taxon>Pseudomonadota</taxon>
        <taxon>Betaproteobacteria</taxon>
        <taxon>Burkholderiales</taxon>
        <taxon>Comamonadaceae</taxon>
        <taxon>Rhodoferax</taxon>
    </lineage>
</organism>
<feature type="domain" description="Tyr recombinase" evidence="6">
    <location>
        <begin position="216"/>
        <end position="388"/>
    </location>
</feature>
<feature type="domain" description="Core-binding (CB)" evidence="7">
    <location>
        <begin position="104"/>
        <end position="185"/>
    </location>
</feature>
<dbReference type="Gene3D" id="3.30.160.390">
    <property type="entry name" value="Integrase, DNA-binding domain"/>
    <property type="match status" value="1"/>
</dbReference>
<dbReference type="InterPro" id="IPR038488">
    <property type="entry name" value="Integrase_DNA-bd_sf"/>
</dbReference>